<dbReference type="AlphaFoldDB" id="A0A2W5NJB2"/>
<dbReference type="EMBL" id="QFPW01000001">
    <property type="protein sequence ID" value="PZQ52319.1"/>
    <property type="molecule type" value="Genomic_DNA"/>
</dbReference>
<evidence type="ECO:0000313" key="2">
    <source>
        <dbReference type="Proteomes" id="UP000249185"/>
    </source>
</evidence>
<protein>
    <submittedName>
        <fullName evidence="1">Uncharacterized protein</fullName>
    </submittedName>
</protein>
<gene>
    <name evidence="1" type="ORF">DI556_01270</name>
</gene>
<dbReference type="Proteomes" id="UP000249185">
    <property type="component" value="Unassembled WGS sequence"/>
</dbReference>
<comment type="caution">
    <text evidence="1">The sequence shown here is derived from an EMBL/GenBank/DDBJ whole genome shotgun (WGS) entry which is preliminary data.</text>
</comment>
<reference evidence="1 2" key="1">
    <citation type="submission" date="2017-08" db="EMBL/GenBank/DDBJ databases">
        <title>Infants hospitalized years apart are colonized by the same room-sourced microbial strains.</title>
        <authorList>
            <person name="Brooks B."/>
            <person name="Olm M.R."/>
            <person name="Firek B.A."/>
            <person name="Baker R."/>
            <person name="Thomas B.C."/>
            <person name="Morowitz M.J."/>
            <person name="Banfield J.F."/>
        </authorList>
    </citation>
    <scope>NUCLEOTIDE SEQUENCE [LARGE SCALE GENOMIC DNA]</scope>
    <source>
        <strain evidence="1">S2_005_002_R2_34</strain>
    </source>
</reference>
<sequence>MGDGISCYRPGILYDGEIEDGALPGCLCCHRNVRLCLLPEEEKVFAAEVNETDFLLRENPELPGRKMIVCSKLGHCGGRKPYVCRVHPFHFIDGVVLVEEGLCRLRATTFARFHRRALERIREIVAELDLAREVLGYGRRVGDRHLDYER</sequence>
<organism evidence="1 2">
    <name type="scientific">Rhodovulum sulfidophilum</name>
    <name type="common">Rhodobacter sulfidophilus</name>
    <dbReference type="NCBI Taxonomy" id="35806"/>
    <lineage>
        <taxon>Bacteria</taxon>
        <taxon>Pseudomonadati</taxon>
        <taxon>Pseudomonadota</taxon>
        <taxon>Alphaproteobacteria</taxon>
        <taxon>Rhodobacterales</taxon>
        <taxon>Paracoccaceae</taxon>
        <taxon>Rhodovulum</taxon>
    </lineage>
</organism>
<evidence type="ECO:0000313" key="1">
    <source>
        <dbReference type="EMBL" id="PZQ52319.1"/>
    </source>
</evidence>
<accession>A0A2W5NJB2</accession>
<proteinExistence type="predicted"/>
<name>A0A2W5NJB2_RHOSU</name>